<evidence type="ECO:0000256" key="1">
    <source>
        <dbReference type="ARBA" id="ARBA00012513"/>
    </source>
</evidence>
<evidence type="ECO:0000256" key="4">
    <source>
        <dbReference type="ARBA" id="ARBA00022741"/>
    </source>
</evidence>
<dbReference type="PANTHER" id="PTHR47634">
    <property type="entry name" value="PROTEIN KINASE DOMAIN-CONTAINING PROTEIN-RELATED"/>
    <property type="match status" value="1"/>
</dbReference>
<keyword evidence="13" id="KW-1185">Reference proteome</keyword>
<dbReference type="InterPro" id="IPR000719">
    <property type="entry name" value="Prot_kinase_dom"/>
</dbReference>
<evidence type="ECO:0000313" key="13">
    <source>
        <dbReference type="Proteomes" id="UP000823749"/>
    </source>
</evidence>
<organism evidence="12 13">
    <name type="scientific">Rhododendron griersonianum</name>
    <dbReference type="NCBI Taxonomy" id="479676"/>
    <lineage>
        <taxon>Eukaryota</taxon>
        <taxon>Viridiplantae</taxon>
        <taxon>Streptophyta</taxon>
        <taxon>Embryophyta</taxon>
        <taxon>Tracheophyta</taxon>
        <taxon>Spermatophyta</taxon>
        <taxon>Magnoliopsida</taxon>
        <taxon>eudicotyledons</taxon>
        <taxon>Gunneridae</taxon>
        <taxon>Pentapetalae</taxon>
        <taxon>asterids</taxon>
        <taxon>Ericales</taxon>
        <taxon>Ericaceae</taxon>
        <taxon>Ericoideae</taxon>
        <taxon>Rhodoreae</taxon>
        <taxon>Rhododendron</taxon>
    </lineage>
</organism>
<dbReference type="PROSITE" id="PS00108">
    <property type="entry name" value="PROTEIN_KINASE_ST"/>
    <property type="match status" value="1"/>
</dbReference>
<dbReference type="InterPro" id="IPR011009">
    <property type="entry name" value="Kinase-like_dom_sf"/>
</dbReference>
<dbReference type="Proteomes" id="UP000823749">
    <property type="component" value="Chromosome 4"/>
</dbReference>
<dbReference type="SUPFAM" id="SSF56112">
    <property type="entry name" value="Protein kinase-like (PK-like)"/>
    <property type="match status" value="2"/>
</dbReference>
<dbReference type="InterPro" id="IPR008271">
    <property type="entry name" value="Ser/Thr_kinase_AS"/>
</dbReference>
<protein>
    <recommendedName>
        <fullName evidence="1">non-specific serine/threonine protein kinase</fullName>
        <ecNumber evidence="1">2.7.11.1</ecNumber>
    </recommendedName>
</protein>
<comment type="catalytic activity">
    <reaction evidence="8">
        <text>L-seryl-[protein] + ATP = O-phospho-L-seryl-[protein] + ADP + H(+)</text>
        <dbReference type="Rhea" id="RHEA:17989"/>
        <dbReference type="Rhea" id="RHEA-COMP:9863"/>
        <dbReference type="Rhea" id="RHEA-COMP:11604"/>
        <dbReference type="ChEBI" id="CHEBI:15378"/>
        <dbReference type="ChEBI" id="CHEBI:29999"/>
        <dbReference type="ChEBI" id="CHEBI:30616"/>
        <dbReference type="ChEBI" id="CHEBI:83421"/>
        <dbReference type="ChEBI" id="CHEBI:456216"/>
        <dbReference type="EC" id="2.7.11.1"/>
    </reaction>
</comment>
<dbReference type="FunFam" id="1.10.510.10:FF:001658">
    <property type="entry name" value="Os03g0748400 protein"/>
    <property type="match status" value="1"/>
</dbReference>
<dbReference type="FunFam" id="3.30.200.20:FF:000076">
    <property type="entry name" value="CMGC/SRPK protein kinase"/>
    <property type="match status" value="1"/>
</dbReference>
<name>A0AAV6KLL2_9ERIC</name>
<dbReference type="Gene3D" id="3.30.200.20">
    <property type="entry name" value="Phosphorylase Kinase, domain 1"/>
    <property type="match status" value="1"/>
</dbReference>
<dbReference type="EMBL" id="JACTNZ010000004">
    <property type="protein sequence ID" value="KAG5553418.1"/>
    <property type="molecule type" value="Genomic_DNA"/>
</dbReference>
<accession>A0AAV6KLL2</accession>
<feature type="compositionally biased region" description="Polar residues" evidence="10">
    <location>
        <begin position="266"/>
        <end position="276"/>
    </location>
</feature>
<keyword evidence="6 9" id="KW-0067">ATP-binding</keyword>
<reference evidence="12" key="1">
    <citation type="submission" date="2020-08" db="EMBL/GenBank/DDBJ databases">
        <title>Plant Genome Project.</title>
        <authorList>
            <person name="Zhang R.-G."/>
        </authorList>
    </citation>
    <scope>NUCLEOTIDE SEQUENCE</scope>
    <source>
        <strain evidence="12">WSP0</strain>
        <tissue evidence="12">Leaf</tissue>
    </source>
</reference>
<evidence type="ECO:0000259" key="11">
    <source>
        <dbReference type="PROSITE" id="PS50011"/>
    </source>
</evidence>
<dbReference type="GO" id="GO:0000245">
    <property type="term" value="P:spliceosomal complex assembly"/>
    <property type="evidence" value="ECO:0007669"/>
    <property type="project" value="TreeGrafter"/>
</dbReference>
<keyword evidence="2" id="KW-0723">Serine/threonine-protein kinase</keyword>
<gene>
    <name evidence="12" type="ORF">RHGRI_011335</name>
</gene>
<feature type="compositionally biased region" description="Acidic residues" evidence="10">
    <location>
        <begin position="50"/>
        <end position="71"/>
    </location>
</feature>
<feature type="compositionally biased region" description="Basic residues" evidence="10">
    <location>
        <begin position="278"/>
        <end position="289"/>
    </location>
</feature>
<feature type="domain" description="Protein kinase" evidence="11">
    <location>
        <begin position="93"/>
        <end position="682"/>
    </location>
</feature>
<feature type="region of interest" description="Disordered" evidence="10">
    <location>
        <begin position="1"/>
        <end position="74"/>
    </location>
</feature>
<evidence type="ECO:0000256" key="10">
    <source>
        <dbReference type="SAM" id="MobiDB-lite"/>
    </source>
</evidence>
<proteinExistence type="predicted"/>
<dbReference type="PANTHER" id="PTHR47634:SF9">
    <property type="entry name" value="PROTEIN KINASE DOMAIN-CONTAINING PROTEIN-RELATED"/>
    <property type="match status" value="1"/>
</dbReference>
<dbReference type="InterPro" id="IPR051334">
    <property type="entry name" value="SRPK"/>
</dbReference>
<comment type="catalytic activity">
    <reaction evidence="7">
        <text>L-threonyl-[protein] + ATP = O-phospho-L-threonyl-[protein] + ADP + H(+)</text>
        <dbReference type="Rhea" id="RHEA:46608"/>
        <dbReference type="Rhea" id="RHEA-COMP:11060"/>
        <dbReference type="Rhea" id="RHEA-COMP:11605"/>
        <dbReference type="ChEBI" id="CHEBI:15378"/>
        <dbReference type="ChEBI" id="CHEBI:30013"/>
        <dbReference type="ChEBI" id="CHEBI:30616"/>
        <dbReference type="ChEBI" id="CHEBI:61977"/>
        <dbReference type="ChEBI" id="CHEBI:456216"/>
        <dbReference type="EC" id="2.7.11.1"/>
    </reaction>
</comment>
<evidence type="ECO:0000256" key="6">
    <source>
        <dbReference type="ARBA" id="ARBA00022840"/>
    </source>
</evidence>
<dbReference type="PROSITE" id="PS50011">
    <property type="entry name" value="PROTEIN_KINASE_DOM"/>
    <property type="match status" value="1"/>
</dbReference>
<feature type="compositionally biased region" description="Polar residues" evidence="10">
    <location>
        <begin position="14"/>
        <end position="24"/>
    </location>
</feature>
<evidence type="ECO:0000256" key="2">
    <source>
        <dbReference type="ARBA" id="ARBA00022527"/>
    </source>
</evidence>
<evidence type="ECO:0000256" key="3">
    <source>
        <dbReference type="ARBA" id="ARBA00022679"/>
    </source>
</evidence>
<dbReference type="PROSITE" id="PS00107">
    <property type="entry name" value="PROTEIN_KINASE_ATP"/>
    <property type="match status" value="1"/>
</dbReference>
<dbReference type="EC" id="2.7.11.1" evidence="1"/>
<dbReference type="Pfam" id="PF00069">
    <property type="entry name" value="Pkinase"/>
    <property type="match status" value="2"/>
</dbReference>
<sequence>MYNAENQKPHTDCENFTTKSQPPNSIRIDFTNQMDERIHHHHHRHKGKEEEEEEDESDESGDEYTSEDEGTEDYRRGGYHAVRAGDAFKSGQYVVQSKLGWGHFSTVWLAWDSLNSRYVALKVQKSAQHYTEAAMDEITILQQIAEEDPEDKKCVVKLLDHFKHSGPNGHHVCMVFEYLGDNLLTLIKYSDYCGMPIQRVKEICFHILVGLDYLHRQLSIIHTDLKPENILLLSTIDQSKDPRKSGVPLILPNSMNKTVFGTTITTDVKPSNGDLTRNQKKKIKRKAKRAAQGCAGKEASAETETDPETSGAVESSSNSNSNMGSVYANAVSTADGTGQGSLGRKRGSRSARQQLLASVDLKCKLVDFGNACWTYKQFTNDIQTRQYRCPEVILGSKYSTSADLWSFACICFELATGDVLFDPHSGDNFDRDERLSAPWGWRSSIFEVKESCFGDFGDLATAGEGRRDWVMADEYSLGANEAIQLKLCTQGIPYCSGNVLFLEQCFKASPYHGQLRWFYDLPPGIVITLELIGSKTCLLLFSTLQDLKIFFRDANNASAIMAPQAGLHFEREVQLELFVVQWDREVRLEGVVVVVLAVLEVEHVVVVQIALGGRYSRDFFNRYGDLRHIRRLRFWPVNKVLMEKYEFREQDATELADFLVPILDFVPEKRPTAAQCLLHPWISSGPRLLEPSTTSTESQAADTLFCEKMRREKEETEVVEVGMRKIAINADSKQVKNPQSTSKLSKTDTASSSR</sequence>
<dbReference type="Gene3D" id="1.10.510.10">
    <property type="entry name" value="Transferase(Phosphotransferase) domain 1"/>
    <property type="match status" value="2"/>
</dbReference>
<feature type="region of interest" description="Disordered" evidence="10">
    <location>
        <begin position="266"/>
        <end position="325"/>
    </location>
</feature>
<evidence type="ECO:0000256" key="9">
    <source>
        <dbReference type="PROSITE-ProRule" id="PRU10141"/>
    </source>
</evidence>
<feature type="compositionally biased region" description="Polar residues" evidence="10">
    <location>
        <begin position="731"/>
        <end position="754"/>
    </location>
</feature>
<keyword evidence="4 9" id="KW-0547">Nucleotide-binding</keyword>
<dbReference type="GO" id="GO:0005524">
    <property type="term" value="F:ATP binding"/>
    <property type="evidence" value="ECO:0007669"/>
    <property type="project" value="UniProtKB-UniRule"/>
</dbReference>
<dbReference type="InterPro" id="IPR017441">
    <property type="entry name" value="Protein_kinase_ATP_BS"/>
</dbReference>
<keyword evidence="3" id="KW-0808">Transferase</keyword>
<evidence type="ECO:0000256" key="8">
    <source>
        <dbReference type="ARBA" id="ARBA00048679"/>
    </source>
</evidence>
<feature type="region of interest" description="Disordered" evidence="10">
    <location>
        <begin position="730"/>
        <end position="754"/>
    </location>
</feature>
<evidence type="ECO:0000313" key="12">
    <source>
        <dbReference type="EMBL" id="KAG5553418.1"/>
    </source>
</evidence>
<dbReference type="SMART" id="SM00220">
    <property type="entry name" value="S_TKc"/>
    <property type="match status" value="1"/>
</dbReference>
<dbReference type="GO" id="GO:0050684">
    <property type="term" value="P:regulation of mRNA processing"/>
    <property type="evidence" value="ECO:0007669"/>
    <property type="project" value="TreeGrafter"/>
</dbReference>
<feature type="binding site" evidence="9">
    <location>
        <position position="122"/>
    </location>
    <ligand>
        <name>ATP</name>
        <dbReference type="ChEBI" id="CHEBI:30616"/>
    </ligand>
</feature>
<dbReference type="AlphaFoldDB" id="A0AAV6KLL2"/>
<evidence type="ECO:0000256" key="7">
    <source>
        <dbReference type="ARBA" id="ARBA00047899"/>
    </source>
</evidence>
<evidence type="ECO:0000256" key="5">
    <source>
        <dbReference type="ARBA" id="ARBA00022777"/>
    </source>
</evidence>
<dbReference type="GO" id="GO:0004674">
    <property type="term" value="F:protein serine/threonine kinase activity"/>
    <property type="evidence" value="ECO:0007669"/>
    <property type="project" value="UniProtKB-KW"/>
</dbReference>
<comment type="caution">
    <text evidence="12">The sequence shown here is derived from an EMBL/GenBank/DDBJ whole genome shotgun (WGS) entry which is preliminary data.</text>
</comment>
<keyword evidence="5" id="KW-0418">Kinase</keyword>